<gene>
    <name evidence="2" type="ORF">AK812_SmicGene43994</name>
</gene>
<feature type="chain" id="PRO_5013339639" evidence="1">
    <location>
        <begin position="22"/>
        <end position="114"/>
    </location>
</feature>
<evidence type="ECO:0000256" key="1">
    <source>
        <dbReference type="SAM" id="SignalP"/>
    </source>
</evidence>
<proteinExistence type="predicted"/>
<comment type="caution">
    <text evidence="2">The sequence shown here is derived from an EMBL/GenBank/DDBJ whole genome shotgun (WGS) entry which is preliminary data.</text>
</comment>
<dbReference type="OrthoDB" id="442895at2759"/>
<reference evidence="2 3" key="1">
    <citation type="submission" date="2016-02" db="EMBL/GenBank/DDBJ databases">
        <title>Genome analysis of coral dinoflagellate symbionts highlights evolutionary adaptations to a symbiotic lifestyle.</title>
        <authorList>
            <person name="Aranda M."/>
            <person name="Li Y."/>
            <person name="Liew Y.J."/>
            <person name="Baumgarten S."/>
            <person name="Simakov O."/>
            <person name="Wilson M."/>
            <person name="Piel J."/>
            <person name="Ashoor H."/>
            <person name="Bougouffa S."/>
            <person name="Bajic V.B."/>
            <person name="Ryu T."/>
            <person name="Ravasi T."/>
            <person name="Bayer T."/>
            <person name="Micklem G."/>
            <person name="Kim H."/>
            <person name="Bhak J."/>
            <person name="Lajeunesse T.C."/>
            <person name="Voolstra C.R."/>
        </authorList>
    </citation>
    <scope>NUCLEOTIDE SEQUENCE [LARGE SCALE GENOMIC DNA]</scope>
    <source>
        <strain evidence="2 3">CCMP2467</strain>
    </source>
</reference>
<evidence type="ECO:0000313" key="2">
    <source>
        <dbReference type="EMBL" id="OLP76114.1"/>
    </source>
</evidence>
<dbReference type="AlphaFoldDB" id="A0A1Q9BZK8"/>
<evidence type="ECO:0000313" key="3">
    <source>
        <dbReference type="Proteomes" id="UP000186817"/>
    </source>
</evidence>
<protein>
    <submittedName>
        <fullName evidence="2">Uncharacterized protein</fullName>
    </submittedName>
</protein>
<name>A0A1Q9BZK8_SYMMI</name>
<feature type="signal peptide" evidence="1">
    <location>
        <begin position="1"/>
        <end position="21"/>
    </location>
</feature>
<dbReference type="Proteomes" id="UP000186817">
    <property type="component" value="Unassembled WGS sequence"/>
</dbReference>
<accession>A0A1Q9BZK8</accession>
<dbReference type="EMBL" id="LSRX01002136">
    <property type="protein sequence ID" value="OLP76114.1"/>
    <property type="molecule type" value="Genomic_DNA"/>
</dbReference>
<keyword evidence="1" id="KW-0732">Signal</keyword>
<organism evidence="2 3">
    <name type="scientific">Symbiodinium microadriaticum</name>
    <name type="common">Dinoflagellate</name>
    <name type="synonym">Zooxanthella microadriatica</name>
    <dbReference type="NCBI Taxonomy" id="2951"/>
    <lineage>
        <taxon>Eukaryota</taxon>
        <taxon>Sar</taxon>
        <taxon>Alveolata</taxon>
        <taxon>Dinophyceae</taxon>
        <taxon>Suessiales</taxon>
        <taxon>Symbiodiniaceae</taxon>
        <taxon>Symbiodinium</taxon>
    </lineage>
</organism>
<keyword evidence="3" id="KW-1185">Reference proteome</keyword>
<sequence>MAVLRLACALLLLFYFEKACSIRDRHVSEVQCNEKLAVAAAKQHFMIEVKKMPATTKALCNWATNGQNPDAREEALTYMRNELESDKHQVTGCTQEMLEKGLDKYCESVKQPKK</sequence>